<evidence type="ECO:0000313" key="1">
    <source>
        <dbReference type="EMBL" id="KAK8216859.1"/>
    </source>
</evidence>
<reference evidence="1" key="1">
    <citation type="submission" date="2024-02" db="EMBL/GenBank/DDBJ databases">
        <title>Metagenome Assembled Genome of Zalaria obscura JY119.</title>
        <authorList>
            <person name="Vighnesh L."/>
            <person name="Jagadeeshwari U."/>
            <person name="Venkata Ramana C."/>
            <person name="Sasikala C."/>
        </authorList>
    </citation>
    <scope>NUCLEOTIDE SEQUENCE</scope>
    <source>
        <strain evidence="1">JY119</strain>
    </source>
</reference>
<sequence>MGDFGYGGVDEELAELKKVEAEVAASPDDFEAWEKLVRTAEGLEGGLNRNSSPQSIQATRNIYDRFLAKFPLFFGYWKKYADLEFAIAGTEAAEMIYERGVASIAVSVDLWANYCAFKTETTHVEQATRELFERAADSVGLDFLAHPFWDKYIEFEERVEKHNNVFAILSRIIHIPMHQYARYFERYRQLASTRPVTELMPEDDLTRLQSELERDPTFRGKHETELERELRLRIDAYHLEIFHRTQTETTKRWTYEQNIKRPYFHVTELDEEQLTNWHKYLDFEESEGDYIRTAFLYERCVVTTAQYEEFWLRYARWMYAQESHEEEVRSIYVRASCYYVPIAEPTIRLHYALFEELCDRPGIASAIYEGVLVALPGNLEAILGLVNLQRRQVGYEAAVAVCQQYIESSECPAQTKGAIVAEMARLAWRVRGDADEARKIFHAQQQWYLDSEPFWSAHLSFELEQPTSEKTETEQYTRVKGVHEFIRRQTRLQPDQVKALSRRYMDYLRERGTKAAAREYMHLDAEVDGPVSVVPLMRNKSAVNGAAKS</sequence>
<accession>A0ACC3SLH3</accession>
<keyword evidence="2" id="KW-1185">Reference proteome</keyword>
<organism evidence="1 2">
    <name type="scientific">Zalaria obscura</name>
    <dbReference type="NCBI Taxonomy" id="2024903"/>
    <lineage>
        <taxon>Eukaryota</taxon>
        <taxon>Fungi</taxon>
        <taxon>Dikarya</taxon>
        <taxon>Ascomycota</taxon>
        <taxon>Pezizomycotina</taxon>
        <taxon>Dothideomycetes</taxon>
        <taxon>Dothideomycetidae</taxon>
        <taxon>Dothideales</taxon>
        <taxon>Zalariaceae</taxon>
        <taxon>Zalaria</taxon>
    </lineage>
</organism>
<dbReference type="Proteomes" id="UP001320706">
    <property type="component" value="Unassembled WGS sequence"/>
</dbReference>
<gene>
    <name evidence="1" type="ORF">M8818_001822</name>
</gene>
<proteinExistence type="predicted"/>
<name>A0ACC3SLH3_9PEZI</name>
<protein>
    <submittedName>
        <fullName evidence="1">Uncharacterized protein</fullName>
    </submittedName>
</protein>
<comment type="caution">
    <text evidence="1">The sequence shown here is derived from an EMBL/GenBank/DDBJ whole genome shotgun (WGS) entry which is preliminary data.</text>
</comment>
<dbReference type="EMBL" id="JAMKPW020000007">
    <property type="protein sequence ID" value="KAK8216859.1"/>
    <property type="molecule type" value="Genomic_DNA"/>
</dbReference>
<evidence type="ECO:0000313" key="2">
    <source>
        <dbReference type="Proteomes" id="UP001320706"/>
    </source>
</evidence>